<evidence type="ECO:0000313" key="6">
    <source>
        <dbReference type="EMBL" id="GLF92828.1"/>
    </source>
</evidence>
<dbReference type="PANTHER" id="PTHR30055">
    <property type="entry name" value="HTH-TYPE TRANSCRIPTIONAL REGULATOR RUTR"/>
    <property type="match status" value="1"/>
</dbReference>
<dbReference type="Pfam" id="PF00440">
    <property type="entry name" value="TetR_N"/>
    <property type="match status" value="1"/>
</dbReference>
<evidence type="ECO:0000256" key="1">
    <source>
        <dbReference type="ARBA" id="ARBA00023015"/>
    </source>
</evidence>
<dbReference type="InterPro" id="IPR050109">
    <property type="entry name" value="HTH-type_TetR-like_transc_reg"/>
</dbReference>
<evidence type="ECO:0000256" key="2">
    <source>
        <dbReference type="ARBA" id="ARBA00023125"/>
    </source>
</evidence>
<protein>
    <submittedName>
        <fullName evidence="6">TetR/AcrR family transcriptional regulator</fullName>
    </submittedName>
</protein>
<dbReference type="Proteomes" id="UP001291653">
    <property type="component" value="Unassembled WGS sequence"/>
</dbReference>
<feature type="DNA-binding region" description="H-T-H motif" evidence="4">
    <location>
        <begin position="32"/>
        <end position="51"/>
    </location>
</feature>
<dbReference type="PRINTS" id="PR00455">
    <property type="entry name" value="HTHTETR"/>
</dbReference>
<keyword evidence="1" id="KW-0805">Transcription regulation</keyword>
<dbReference type="Gene3D" id="1.10.357.10">
    <property type="entry name" value="Tetracycline Repressor, domain 2"/>
    <property type="match status" value="1"/>
</dbReference>
<keyword evidence="7" id="KW-1185">Reference proteome</keyword>
<evidence type="ECO:0000259" key="5">
    <source>
        <dbReference type="PROSITE" id="PS50977"/>
    </source>
</evidence>
<organism evidence="6 7">
    <name type="scientific">Streptomyces yaizuensis</name>
    <dbReference type="NCBI Taxonomy" id="2989713"/>
    <lineage>
        <taxon>Bacteria</taxon>
        <taxon>Bacillati</taxon>
        <taxon>Actinomycetota</taxon>
        <taxon>Actinomycetes</taxon>
        <taxon>Kitasatosporales</taxon>
        <taxon>Streptomycetaceae</taxon>
        <taxon>Streptomyces</taxon>
    </lineage>
</organism>
<dbReference type="EMBL" id="BSBI01000001">
    <property type="protein sequence ID" value="GLF92828.1"/>
    <property type="molecule type" value="Genomic_DNA"/>
</dbReference>
<evidence type="ECO:0000256" key="3">
    <source>
        <dbReference type="ARBA" id="ARBA00023163"/>
    </source>
</evidence>
<comment type="caution">
    <text evidence="6">The sequence shown here is derived from an EMBL/GenBank/DDBJ whole genome shotgun (WGS) entry which is preliminary data.</text>
</comment>
<proteinExistence type="predicted"/>
<name>A0ABQ5NRN9_9ACTN</name>
<keyword evidence="3" id="KW-0804">Transcription</keyword>
<feature type="domain" description="HTH tetR-type" evidence="5">
    <location>
        <begin position="10"/>
        <end position="69"/>
    </location>
</feature>
<sequence>MRRNRAEQREHNRRALLDSARHLLATQGVNVPVDSIAAAADLTTGAVYSIFGSKRDLILAVIEEGVHEHIKDIDRLGQSDSGLPALLDLYARQVADGIDDDFHEEARLEVLLVLLCLDDEFFRRQSLRLQHLQRDALISLFTGRPVSDGSDGPSQRRVSGDEAALIASSLLALSSGFLLRGIPGDHMDLDSMVLACANLVHLIGDGPTGHGPTTVAER</sequence>
<accession>A0ABQ5NRN9</accession>
<dbReference type="RefSeq" id="WP_323444950.1">
    <property type="nucleotide sequence ID" value="NZ_BSBI01000001.1"/>
</dbReference>
<reference evidence="6 7" key="1">
    <citation type="submission" date="2022-10" db="EMBL/GenBank/DDBJ databases">
        <title>Draft genome sequence of Streptomyces sp. YSPA8.</title>
        <authorList>
            <person name="Moriuchi R."/>
            <person name="Dohra H."/>
            <person name="Yamamura H."/>
            <person name="Kodani S."/>
        </authorList>
    </citation>
    <scope>NUCLEOTIDE SEQUENCE [LARGE SCALE GENOMIC DNA]</scope>
    <source>
        <strain evidence="6 7">YSPA8</strain>
    </source>
</reference>
<dbReference type="InterPro" id="IPR001647">
    <property type="entry name" value="HTH_TetR"/>
</dbReference>
<dbReference type="InterPro" id="IPR009057">
    <property type="entry name" value="Homeodomain-like_sf"/>
</dbReference>
<dbReference type="PROSITE" id="PS50977">
    <property type="entry name" value="HTH_TETR_2"/>
    <property type="match status" value="1"/>
</dbReference>
<keyword evidence="2 4" id="KW-0238">DNA-binding</keyword>
<dbReference type="PANTHER" id="PTHR30055:SF234">
    <property type="entry name" value="HTH-TYPE TRANSCRIPTIONAL REGULATOR BETI"/>
    <property type="match status" value="1"/>
</dbReference>
<evidence type="ECO:0000313" key="7">
    <source>
        <dbReference type="Proteomes" id="UP001291653"/>
    </source>
</evidence>
<dbReference type="SUPFAM" id="SSF46689">
    <property type="entry name" value="Homeodomain-like"/>
    <property type="match status" value="1"/>
</dbReference>
<gene>
    <name evidence="6" type="ORF">SYYSPA8_01045</name>
</gene>
<evidence type="ECO:0000256" key="4">
    <source>
        <dbReference type="PROSITE-ProRule" id="PRU00335"/>
    </source>
</evidence>